<protein>
    <recommendedName>
        <fullName evidence="3">Polymerase nucleotidyl transferase domain-containing protein</fullName>
    </recommendedName>
</protein>
<evidence type="ECO:0008006" key="3">
    <source>
        <dbReference type="Google" id="ProtNLM"/>
    </source>
</evidence>
<reference evidence="1 2" key="1">
    <citation type="journal article" date="2016" name="Environ. Microbiol.">
        <title>Genomic resolution of a cold subsurface aquifer community provides metabolic insights for novel microbes adapted to high CO concentrations.</title>
        <authorList>
            <person name="Probst A.J."/>
            <person name="Castelle C.J."/>
            <person name="Singh A."/>
            <person name="Brown C.T."/>
            <person name="Anantharaman K."/>
            <person name="Sharon I."/>
            <person name="Hug L.A."/>
            <person name="Burstein D."/>
            <person name="Emerson J.B."/>
            <person name="Thomas B.C."/>
            <person name="Banfield J.F."/>
        </authorList>
    </citation>
    <scope>NUCLEOTIDE SEQUENCE [LARGE SCALE GENOMIC DNA]</scope>
    <source>
        <strain evidence="1">CG1_02_47_685</strain>
    </source>
</reference>
<dbReference type="EMBL" id="MNVO01000039">
    <property type="protein sequence ID" value="OIO32425.1"/>
    <property type="molecule type" value="Genomic_DNA"/>
</dbReference>
<dbReference type="AlphaFoldDB" id="A0A1J4VAY9"/>
<name>A0A1J4VAY9_9BACT</name>
<accession>A0A1J4VAY9</accession>
<sequence length="260" mass="30536">MKYPSLANLIEKLKSSPRVKGVFSAGTTATKLTPSSDIDLIIIIDKNSEGIKSIFTTIENRFSDIYFFDIDFLNQLKDKGEVSGNNFDGMFLAWLVTGKIEYDPENLLSEIKNKFEKTSPIQKVSDSEKRDFWVKTNYNFIANSRYYNSTDEIYHKALELRLLYSVIELITAYFSFRSIPWRGEKSAVKYLQQNDQDFLSIFEKYSRSNSLTEKMEYYTELFNAIFIDEYQKWKDDFVVAISSKNQYDQKLNIFWDDLIE</sequence>
<evidence type="ECO:0000313" key="2">
    <source>
        <dbReference type="Proteomes" id="UP000183206"/>
    </source>
</evidence>
<organism evidence="1 2">
    <name type="scientific">Candidatus Nomurabacteria bacterium CG1_02_47_685</name>
    <dbReference type="NCBI Taxonomy" id="1805282"/>
    <lineage>
        <taxon>Bacteria</taxon>
        <taxon>Candidatus Nomuraibacteriota</taxon>
    </lineage>
</organism>
<evidence type="ECO:0000313" key="1">
    <source>
        <dbReference type="EMBL" id="OIO32425.1"/>
    </source>
</evidence>
<proteinExistence type="predicted"/>
<dbReference type="STRING" id="1805282.AUJ44_02460"/>
<comment type="caution">
    <text evidence="1">The sequence shown here is derived from an EMBL/GenBank/DDBJ whole genome shotgun (WGS) entry which is preliminary data.</text>
</comment>
<gene>
    <name evidence="1" type="ORF">AUJ44_02460</name>
</gene>
<dbReference type="Proteomes" id="UP000183206">
    <property type="component" value="Unassembled WGS sequence"/>
</dbReference>